<dbReference type="Gene3D" id="3.40.50.1820">
    <property type="entry name" value="alpha/beta hydrolase"/>
    <property type="match status" value="1"/>
</dbReference>
<proteinExistence type="predicted"/>
<dbReference type="GO" id="GO:0004721">
    <property type="term" value="F:phosphoprotein phosphatase activity"/>
    <property type="evidence" value="ECO:0007669"/>
    <property type="project" value="UniProtKB-KW"/>
</dbReference>
<dbReference type="PROSITE" id="PS00383">
    <property type="entry name" value="TYR_PHOSPHATASE_1"/>
    <property type="match status" value="1"/>
</dbReference>
<dbReference type="PANTHER" id="PTHR10367">
    <property type="entry name" value="MRNA-CAPPING ENZYME"/>
    <property type="match status" value="1"/>
</dbReference>
<dbReference type="GO" id="GO:0004484">
    <property type="term" value="F:mRNA guanylyltransferase activity"/>
    <property type="evidence" value="ECO:0007669"/>
    <property type="project" value="TreeGrafter"/>
</dbReference>
<name>A0A4P6XRE7_9ASCO</name>
<dbReference type="PROSITE" id="PS50056">
    <property type="entry name" value="TYR_PHOSPHATASE_2"/>
    <property type="match status" value="1"/>
</dbReference>
<dbReference type="STRING" id="2163413.A0A4P6XRE7"/>
<reference evidence="6" key="1">
    <citation type="submission" date="2019-03" db="EMBL/GenBank/DDBJ databases">
        <title>Snf2 controls pulcherriminic acid biosynthesis and connects pigmentation and antifungal activity of the yeast Metschnikowia pulcherrima.</title>
        <authorList>
            <person name="Gore-Lloyd D."/>
            <person name="Sumann I."/>
            <person name="Brachmann A.O."/>
            <person name="Schneeberger K."/>
            <person name="Ortiz-Merino R.A."/>
            <person name="Moreno-Beltran M."/>
            <person name="Schlaefli M."/>
            <person name="Kirner P."/>
            <person name="Santos Kron A."/>
            <person name="Wolfe K.H."/>
            <person name="Piel J."/>
            <person name="Ahrens C.H."/>
            <person name="Henk D."/>
            <person name="Freimoser F.M."/>
        </authorList>
    </citation>
    <scope>NUCLEOTIDE SEQUENCE [LARGE SCALE GENOMIC DNA]</scope>
    <source>
        <strain evidence="6">APC 1.2</strain>
    </source>
</reference>
<dbReference type="InterPro" id="IPR029058">
    <property type="entry name" value="AB_hydrolase_fold"/>
</dbReference>
<protein>
    <submittedName>
        <fullName evidence="5">Pimeloyl-ACP methyl ester carboxylesterase</fullName>
    </submittedName>
</protein>
<dbReference type="Pfam" id="PF00561">
    <property type="entry name" value="Abhydrolase_1"/>
    <property type="match status" value="1"/>
</dbReference>
<feature type="domain" description="Tyrosine specific protein phosphatases" evidence="4">
    <location>
        <begin position="561"/>
        <end position="619"/>
    </location>
</feature>
<dbReference type="InterPro" id="IPR000340">
    <property type="entry name" value="Dual-sp_phosphatase_cat-dom"/>
</dbReference>
<keyword evidence="1" id="KW-0378">Hydrolase</keyword>
<dbReference type="InterPro" id="IPR016130">
    <property type="entry name" value="Tyr_Pase_AS"/>
</dbReference>
<dbReference type="Proteomes" id="UP000292447">
    <property type="component" value="Chromosome III"/>
</dbReference>
<evidence type="ECO:0000256" key="2">
    <source>
        <dbReference type="ARBA" id="ARBA00022912"/>
    </source>
</evidence>
<gene>
    <name evidence="5" type="primary">MPUL0C04390</name>
    <name evidence="5" type="ORF">METSCH_C04390</name>
</gene>
<keyword evidence="6" id="KW-1185">Reference proteome</keyword>
<evidence type="ECO:0000313" key="6">
    <source>
        <dbReference type="Proteomes" id="UP000292447"/>
    </source>
</evidence>
<dbReference type="InterPro" id="IPR051029">
    <property type="entry name" value="mRNA_Capping_Enz/RNA_Phosphat"/>
</dbReference>
<evidence type="ECO:0000256" key="1">
    <source>
        <dbReference type="ARBA" id="ARBA00022801"/>
    </source>
</evidence>
<dbReference type="SUPFAM" id="SSF53474">
    <property type="entry name" value="alpha/beta-Hydrolases"/>
    <property type="match status" value="1"/>
</dbReference>
<accession>A0A4P6XRE7</accession>
<dbReference type="AlphaFoldDB" id="A0A4P6XRE7"/>
<dbReference type="GO" id="GO:0006370">
    <property type="term" value="P:7-methylguanosine mRNA capping"/>
    <property type="evidence" value="ECO:0007669"/>
    <property type="project" value="TreeGrafter"/>
</dbReference>
<feature type="region of interest" description="Disordered" evidence="3">
    <location>
        <begin position="1"/>
        <end position="22"/>
    </location>
</feature>
<dbReference type="CDD" id="cd14502">
    <property type="entry name" value="RNA_5'-triphosphatase"/>
    <property type="match status" value="1"/>
</dbReference>
<organism evidence="5 6">
    <name type="scientific">Metschnikowia aff. pulcherrima</name>
    <dbReference type="NCBI Taxonomy" id="2163413"/>
    <lineage>
        <taxon>Eukaryota</taxon>
        <taxon>Fungi</taxon>
        <taxon>Dikarya</taxon>
        <taxon>Ascomycota</taxon>
        <taxon>Saccharomycotina</taxon>
        <taxon>Pichiomycetes</taxon>
        <taxon>Metschnikowiaceae</taxon>
        <taxon>Metschnikowia</taxon>
    </lineage>
</organism>
<dbReference type="InterPro" id="IPR000073">
    <property type="entry name" value="AB_hydrolase_1"/>
</dbReference>
<dbReference type="Pfam" id="PF00782">
    <property type="entry name" value="DSPc"/>
    <property type="match status" value="1"/>
</dbReference>
<dbReference type="PANTHER" id="PTHR10367:SF25">
    <property type="entry name" value="DUAL SPECIFICITY PHOSPHATASE CATALYTIC DOMAIN PROTEIN (AFU_ORTHOLOGUE AFUA_1G03540)"/>
    <property type="match status" value="1"/>
</dbReference>
<dbReference type="InterPro" id="IPR029021">
    <property type="entry name" value="Prot-tyrosine_phosphatase-like"/>
</dbReference>
<dbReference type="InterPro" id="IPR000387">
    <property type="entry name" value="Tyr_Pase_dom"/>
</dbReference>
<evidence type="ECO:0000259" key="4">
    <source>
        <dbReference type="PROSITE" id="PS50056"/>
    </source>
</evidence>
<keyword evidence="2" id="KW-0904">Protein phosphatase</keyword>
<dbReference type="Gene3D" id="3.90.190.10">
    <property type="entry name" value="Protein tyrosine phosphatase superfamily"/>
    <property type="match status" value="1"/>
</dbReference>
<evidence type="ECO:0000256" key="3">
    <source>
        <dbReference type="SAM" id="MobiDB-lite"/>
    </source>
</evidence>
<sequence>MLSEEHSSPEASPENVPSAATSEAGLKALAQKQHECTQSTWQKTIEFFKIAVFGRANHFEHAVIHAERNDCAFVAKYSQVSAVDVSHVTSLSVDNVTLHTLHAPHPLVNFAKVEPLLEDTSREVAELPVLLFIHGMGGQMSQFEPAMRLLLQCLEIFALDLPGFGDSRLTPGQSSTIDMSDQVLISESVKAMKWLDFQTDNIVELIVAFVQQYIPKDKKLIIIGHSMGTHLSAKVARKLERSRVEGMVLLSPPKFVNDLSGRPPPVVKRHGIYKFLSIFAYFPFLFNLFRVWDRLEGLSSKSVLRQLPSESSFYMKLRQFRWNLDIDTRVLLRYVNGFSGCKYLELIDAISRYNDNPNDPKAYQKTLLIGGLEDKVTPATVLGDVTSILLQHFGREVVQATTVKNAGHSILLAKPEFISGIILDHLELRFPERLHVSPAWVLKLKAEISGDKWGLKNELKWLQTQSVSYNITRKNGADVAPLLGMKTLREGDLEHSPQQLELTFYGKNGMLTDGVTISGTLIAIVDISADIPPYAPKSLQHIKYYKCATVSKVAPDQSAVRRFIQLVDDILAAADEPHPLVAVHCHYGFNRTGFLICCYLIERLGWSVREAVEGFKRAKSPGIKHPHFIDALYVRYES</sequence>
<dbReference type="SMART" id="SM00195">
    <property type="entry name" value="DSPc"/>
    <property type="match status" value="1"/>
</dbReference>
<dbReference type="SUPFAM" id="SSF52799">
    <property type="entry name" value="(Phosphotyrosine protein) phosphatases II"/>
    <property type="match status" value="1"/>
</dbReference>
<dbReference type="InterPro" id="IPR020422">
    <property type="entry name" value="TYR_PHOSPHATASE_DUAL_dom"/>
</dbReference>
<dbReference type="EMBL" id="CP034458">
    <property type="protein sequence ID" value="QBM88471.1"/>
    <property type="molecule type" value="Genomic_DNA"/>
</dbReference>
<evidence type="ECO:0000313" key="5">
    <source>
        <dbReference type="EMBL" id="QBM88471.1"/>
    </source>
</evidence>